<keyword evidence="1" id="KW-0732">Signal</keyword>
<feature type="signal peptide" evidence="1">
    <location>
        <begin position="1"/>
        <end position="31"/>
    </location>
</feature>
<keyword evidence="3" id="KW-1185">Reference proteome</keyword>
<evidence type="ECO:0000313" key="3">
    <source>
        <dbReference type="Proteomes" id="UP000254069"/>
    </source>
</evidence>
<proteinExistence type="predicted"/>
<evidence type="ECO:0000256" key="1">
    <source>
        <dbReference type="SAM" id="SignalP"/>
    </source>
</evidence>
<protein>
    <submittedName>
        <fullName evidence="2">Uncharacterized protein</fullName>
    </submittedName>
</protein>
<dbReference type="Proteomes" id="UP000254069">
    <property type="component" value="Unassembled WGS sequence"/>
</dbReference>
<evidence type="ECO:0000313" key="2">
    <source>
        <dbReference type="EMBL" id="SUI50871.1"/>
    </source>
</evidence>
<reference evidence="2 3" key="1">
    <citation type="submission" date="2018-06" db="EMBL/GenBank/DDBJ databases">
        <authorList>
            <consortium name="Pathogen Informatics"/>
            <person name="Doyle S."/>
        </authorList>
    </citation>
    <scope>NUCLEOTIDE SEQUENCE [LARGE SCALE GENOMIC DNA]</scope>
    <source>
        <strain evidence="2 3">NCTC10738</strain>
    </source>
</reference>
<gene>
    <name evidence="2" type="ORF">NCTC10738_00584</name>
</gene>
<organism evidence="2 3">
    <name type="scientific">Shewanella algae</name>
    <dbReference type="NCBI Taxonomy" id="38313"/>
    <lineage>
        <taxon>Bacteria</taxon>
        <taxon>Pseudomonadati</taxon>
        <taxon>Pseudomonadota</taxon>
        <taxon>Gammaproteobacteria</taxon>
        <taxon>Alteromonadales</taxon>
        <taxon>Shewanellaceae</taxon>
        <taxon>Shewanella</taxon>
    </lineage>
</organism>
<dbReference type="AlphaFoldDB" id="A0A379YXC6"/>
<name>A0A379YXC6_9GAMM</name>
<dbReference type="EMBL" id="UGYO01000001">
    <property type="protein sequence ID" value="SUI50871.1"/>
    <property type="molecule type" value="Genomic_DNA"/>
</dbReference>
<feature type="chain" id="PRO_5016673220" evidence="1">
    <location>
        <begin position="32"/>
        <end position="125"/>
    </location>
</feature>
<sequence>MAMKTLSVMKLTGTFLCTLCSTLLWLGNAEAGQVVVRDASEPFDAFAVRDELLRQHEWQELLRSQQQLEILRSLPAICVPYMRPYRYFSCDGHFYRPYLYRQQQLYIGIPKPGSEVIAPGNEGLN</sequence>
<accession>A0A379YXC6</accession>